<protein>
    <submittedName>
        <fullName evidence="4">Mycothiol acetyltransferase</fullName>
        <ecNumber evidence="4">2.3.1.189</ecNumber>
    </submittedName>
</protein>
<dbReference type="AlphaFoldDB" id="A0A6N2V5A7"/>
<keyword evidence="1 4" id="KW-0808">Transferase</keyword>
<dbReference type="Pfam" id="PF00583">
    <property type="entry name" value="Acetyltransf_1"/>
    <property type="match status" value="1"/>
</dbReference>
<name>A0A6N2V5A7_BLAHA</name>
<dbReference type="RefSeq" id="WP_003021225.1">
    <property type="nucleotide sequence ID" value="NZ_CACRSY010000014.1"/>
</dbReference>
<evidence type="ECO:0000313" key="4">
    <source>
        <dbReference type="EMBL" id="VYT24152.1"/>
    </source>
</evidence>
<keyword evidence="2 4" id="KW-0012">Acyltransferase</keyword>
<organism evidence="4">
    <name type="scientific">Blautia hansenii</name>
    <name type="common">Ruminococcus hansenii</name>
    <dbReference type="NCBI Taxonomy" id="1322"/>
    <lineage>
        <taxon>Bacteria</taxon>
        <taxon>Bacillati</taxon>
        <taxon>Bacillota</taxon>
        <taxon>Clostridia</taxon>
        <taxon>Lachnospirales</taxon>
        <taxon>Lachnospiraceae</taxon>
        <taxon>Blautia</taxon>
    </lineage>
</organism>
<dbReference type="EMBL" id="CACRSY010000014">
    <property type="protein sequence ID" value="VYT24152.1"/>
    <property type="molecule type" value="Genomic_DNA"/>
</dbReference>
<dbReference type="InterPro" id="IPR016181">
    <property type="entry name" value="Acyl_CoA_acyltransferase"/>
</dbReference>
<dbReference type="GO" id="GO:0035447">
    <property type="term" value="F:mycothiol synthase activity"/>
    <property type="evidence" value="ECO:0007669"/>
    <property type="project" value="UniProtKB-EC"/>
</dbReference>
<evidence type="ECO:0000256" key="1">
    <source>
        <dbReference type="ARBA" id="ARBA00022679"/>
    </source>
</evidence>
<feature type="domain" description="N-acetyltransferase" evidence="3">
    <location>
        <begin position="3"/>
        <end position="153"/>
    </location>
</feature>
<gene>
    <name evidence="4" type="primary">mshD</name>
    <name evidence="4" type="ORF">BHLFYP23_00805</name>
</gene>
<dbReference type="InterPro" id="IPR050832">
    <property type="entry name" value="Bact_Acetyltransf"/>
</dbReference>
<evidence type="ECO:0000256" key="2">
    <source>
        <dbReference type="ARBA" id="ARBA00023315"/>
    </source>
</evidence>
<dbReference type="Gene3D" id="3.40.630.30">
    <property type="match status" value="1"/>
</dbReference>
<dbReference type="EC" id="2.3.1.189" evidence="4"/>
<accession>A0A6N2V5A7</accession>
<reference evidence="4" key="1">
    <citation type="submission" date="2019-11" db="EMBL/GenBank/DDBJ databases">
        <authorList>
            <person name="Feng L."/>
        </authorList>
    </citation>
    <scope>NUCLEOTIDE SEQUENCE</scope>
    <source>
        <strain evidence="4">BhanseniiLFYP23</strain>
    </source>
</reference>
<evidence type="ECO:0000259" key="3">
    <source>
        <dbReference type="PROSITE" id="PS51186"/>
    </source>
</evidence>
<dbReference type="CDD" id="cd04301">
    <property type="entry name" value="NAT_SF"/>
    <property type="match status" value="1"/>
</dbReference>
<dbReference type="InterPro" id="IPR000182">
    <property type="entry name" value="GNAT_dom"/>
</dbReference>
<proteinExistence type="predicted"/>
<dbReference type="PANTHER" id="PTHR43877">
    <property type="entry name" value="AMINOALKYLPHOSPHONATE N-ACETYLTRANSFERASE-RELATED-RELATED"/>
    <property type="match status" value="1"/>
</dbReference>
<dbReference type="PROSITE" id="PS51186">
    <property type="entry name" value="GNAT"/>
    <property type="match status" value="1"/>
</dbReference>
<dbReference type="PANTHER" id="PTHR43877:SF2">
    <property type="entry name" value="AMINOALKYLPHOSPHONATE N-ACETYLTRANSFERASE-RELATED"/>
    <property type="match status" value="1"/>
</dbReference>
<sequence>MNGNIRKANAQDYQQVERLMQQVHILHANWRPDIYKHCSVVLSEERFLEHIKNEEIVVLEKENSVIGVMIYLTRNISGGLMQDRKILFIDALAVDEKERGNGFGHQLLDYLVRLYKDLQYDGLELQVNAKNLTAMELYTKYGFTPKSINMELL</sequence>
<dbReference type="SUPFAM" id="SSF55729">
    <property type="entry name" value="Acyl-CoA N-acyltransferases (Nat)"/>
    <property type="match status" value="1"/>
</dbReference>